<dbReference type="EMBL" id="PDND01000024">
    <property type="protein sequence ID" value="PGH35296.1"/>
    <property type="molecule type" value="Genomic_DNA"/>
</dbReference>
<dbReference type="InterPro" id="IPR008258">
    <property type="entry name" value="Transglycosylase_SLT_dom_1"/>
</dbReference>
<comment type="caution">
    <text evidence="3">The sequence shown here is derived from an EMBL/GenBank/DDBJ whole genome shotgun (WGS) entry which is preliminary data.</text>
</comment>
<organism evidence="3 4">
    <name type="scientific">[Emmonsia] crescens</name>
    <dbReference type="NCBI Taxonomy" id="73230"/>
    <lineage>
        <taxon>Eukaryota</taxon>
        <taxon>Fungi</taxon>
        <taxon>Dikarya</taxon>
        <taxon>Ascomycota</taxon>
        <taxon>Pezizomycotina</taxon>
        <taxon>Eurotiomycetes</taxon>
        <taxon>Eurotiomycetidae</taxon>
        <taxon>Onygenales</taxon>
        <taxon>Ajellomycetaceae</taxon>
        <taxon>Emergomyces</taxon>
    </lineage>
</organism>
<dbReference type="AlphaFoldDB" id="A0A2B7ZMS5"/>
<feature type="signal peptide" evidence="1">
    <location>
        <begin position="1"/>
        <end position="19"/>
    </location>
</feature>
<name>A0A2B7ZMS5_9EURO</name>
<dbReference type="Pfam" id="PF01464">
    <property type="entry name" value="SLT"/>
    <property type="match status" value="1"/>
</dbReference>
<evidence type="ECO:0000259" key="2">
    <source>
        <dbReference type="Pfam" id="PF01464"/>
    </source>
</evidence>
<evidence type="ECO:0000256" key="1">
    <source>
        <dbReference type="SAM" id="SignalP"/>
    </source>
</evidence>
<dbReference type="VEuPathDB" id="FungiDB:EMCG_03372"/>
<keyword evidence="4" id="KW-1185">Reference proteome</keyword>
<keyword evidence="1" id="KW-0732">Signal</keyword>
<reference evidence="3 4" key="1">
    <citation type="submission" date="2017-10" db="EMBL/GenBank/DDBJ databases">
        <title>Comparative genomics in systemic dimorphic fungi from Ajellomycetaceae.</title>
        <authorList>
            <person name="Munoz J.F."/>
            <person name="Mcewen J.G."/>
            <person name="Clay O.K."/>
            <person name="Cuomo C.A."/>
        </authorList>
    </citation>
    <scope>NUCLEOTIDE SEQUENCE [LARGE SCALE GENOMIC DNA]</scope>
    <source>
        <strain evidence="3 4">UAMH4076</strain>
    </source>
</reference>
<dbReference type="InterPro" id="IPR023346">
    <property type="entry name" value="Lysozyme-like_dom_sf"/>
</dbReference>
<dbReference type="SUPFAM" id="SSF53955">
    <property type="entry name" value="Lysozyme-like"/>
    <property type="match status" value="1"/>
</dbReference>
<evidence type="ECO:0000313" key="3">
    <source>
        <dbReference type="EMBL" id="PGH35296.1"/>
    </source>
</evidence>
<feature type="domain" description="Transglycosylase SLT" evidence="2">
    <location>
        <begin position="82"/>
        <end position="124"/>
    </location>
</feature>
<dbReference type="Proteomes" id="UP000226031">
    <property type="component" value="Unassembled WGS sequence"/>
</dbReference>
<protein>
    <recommendedName>
        <fullName evidence="2">Transglycosylase SLT domain-containing protein</fullName>
    </recommendedName>
</protein>
<gene>
    <name evidence="3" type="ORF">GX50_01876</name>
</gene>
<accession>A0A2B7ZMS5</accession>
<feature type="chain" id="PRO_5013401285" description="Transglycosylase SLT domain-containing protein" evidence="1">
    <location>
        <begin position="20"/>
        <end position="227"/>
    </location>
</feature>
<sequence>MLLKSIFALQFLAVSLTAASPIKHKGTSADYGTKPQNEALCYKGTQFPSTKEWLSFDKLWAINEPVMLKSDSKSEVVAIRKYIQKAAKAAGIKKAIFLAIMMQESRGDVRTGSGDGVTPGLMQALGSPDCLGSIRGQCPHSKIEGMIFAGALGTNLTQGLGSCYTMYGREYGPMARCYNSGSITDPLNLERIQFGTPSYVSDIANRLRGLEPRKDCGFGVAIPSPGF</sequence>
<dbReference type="Gene3D" id="1.10.530.10">
    <property type="match status" value="1"/>
</dbReference>
<proteinExistence type="predicted"/>
<evidence type="ECO:0000313" key="4">
    <source>
        <dbReference type="Proteomes" id="UP000226031"/>
    </source>
</evidence>